<proteinExistence type="predicted"/>
<dbReference type="Gene3D" id="1.10.10.10">
    <property type="entry name" value="Winged helix-like DNA-binding domain superfamily/Winged helix DNA-binding domain"/>
    <property type="match status" value="1"/>
</dbReference>
<dbReference type="Gene3D" id="3.40.1360.10">
    <property type="match status" value="1"/>
</dbReference>
<dbReference type="RefSeq" id="WP_211306558.1">
    <property type="nucleotide sequence ID" value="NZ_BHZF01000008.1"/>
</dbReference>
<dbReference type="SUPFAM" id="SSF56731">
    <property type="entry name" value="DNA primase core"/>
    <property type="match status" value="1"/>
</dbReference>
<dbReference type="Proteomes" id="UP000253517">
    <property type="component" value="Unassembled WGS sequence"/>
</dbReference>
<organism evidence="1 2">
    <name type="scientific">Schleiferia thermophila</name>
    <dbReference type="NCBI Taxonomy" id="884107"/>
    <lineage>
        <taxon>Bacteria</taxon>
        <taxon>Pseudomonadati</taxon>
        <taxon>Bacteroidota</taxon>
        <taxon>Flavobacteriia</taxon>
        <taxon>Flavobacteriales</taxon>
        <taxon>Schleiferiaceae</taxon>
        <taxon>Schleiferia</taxon>
    </lineage>
</organism>
<evidence type="ECO:0000313" key="1">
    <source>
        <dbReference type="EMBL" id="RCX01001.1"/>
    </source>
</evidence>
<gene>
    <name evidence="1" type="ORF">DES35_1103</name>
</gene>
<dbReference type="Pfam" id="PF13155">
    <property type="entry name" value="Toprim_2"/>
    <property type="match status" value="1"/>
</dbReference>
<accession>A0A368ZVK7</accession>
<comment type="caution">
    <text evidence="1">The sequence shown here is derived from an EMBL/GenBank/DDBJ whole genome shotgun (WGS) entry which is preliminary data.</text>
</comment>
<protein>
    <submittedName>
        <fullName evidence="1">Toprim domain-containing protein</fullName>
    </submittedName>
</protein>
<keyword evidence="2" id="KW-1185">Reference proteome</keyword>
<dbReference type="InterPro" id="IPR036390">
    <property type="entry name" value="WH_DNA-bd_sf"/>
</dbReference>
<dbReference type="InterPro" id="IPR036388">
    <property type="entry name" value="WH-like_DNA-bd_sf"/>
</dbReference>
<sequence>MIDKGITGRTGEKAYGVFGKWCICFALKNRENEVTGLYFRSTLNDKESKHFYLKDRKGLYPSYPPKTTKKLILTEAIIDGASLLQVEAIAKEYEILSCYGTNGLTGEHQQAIKELPQLEEIIFFFDNDSAGKEAVKKYGAMLRAEYPKLKITSAEPINKDINETLQGHEESIFIELLNQRTALIFSNEKSVENKITEQPKEPRTSTGNSIDFLKRKHLLKNLNAEIGKAGIVGEENSRMLLFLIIISYLNKNPLHALIQGSSGSGKTRLLKIISYLMPDEDVKRYTRVTDNSFYNQDEYFFVNKLICFEDLDGLKEDAQLAVRELQSNDILRTSTSLKDKNGQITGGERIVRGPIASLACTTRGEIYEDNISRSFLIAVDESKEQTLKIIRYQNEVSAGMIDPQEQKKTSQFIQNCIRLLKPYEVINPYANKIQLPESAHKIRRLNELYQSFVKQITLLNQYQRKQDKQGRLITETADLQTACEILFESIVLKVDELDGSLRQFFERLKSHLKDKEQEFTQRELRQSLNISKAQCSRFFNHLQEMEYITAKYSGNQRKVCYKVDYWNNYAKVRAQIKDDLMNQIEGLDSRTPLKSIIEVSK</sequence>
<dbReference type="InterPro" id="IPR027417">
    <property type="entry name" value="P-loop_NTPase"/>
</dbReference>
<dbReference type="AlphaFoldDB" id="A0A368ZVK7"/>
<evidence type="ECO:0000313" key="2">
    <source>
        <dbReference type="Proteomes" id="UP000253517"/>
    </source>
</evidence>
<dbReference type="EMBL" id="QPJS01000010">
    <property type="protein sequence ID" value="RCX01001.1"/>
    <property type="molecule type" value="Genomic_DNA"/>
</dbReference>
<dbReference type="SUPFAM" id="SSF46785">
    <property type="entry name" value="Winged helix' DNA-binding domain"/>
    <property type="match status" value="1"/>
</dbReference>
<dbReference type="SUPFAM" id="SSF52540">
    <property type="entry name" value="P-loop containing nucleoside triphosphate hydrolases"/>
    <property type="match status" value="1"/>
</dbReference>
<name>A0A368ZVK7_9FLAO</name>
<reference evidence="1 2" key="1">
    <citation type="submission" date="2018-07" db="EMBL/GenBank/DDBJ databases">
        <title>Genomic Encyclopedia of Type Strains, Phase IV (KMG-IV): sequencing the most valuable type-strain genomes for metagenomic binning, comparative biology and taxonomic classification.</title>
        <authorList>
            <person name="Goeker M."/>
        </authorList>
    </citation>
    <scope>NUCLEOTIDE SEQUENCE [LARGE SCALE GENOMIC DNA]</scope>
    <source>
        <strain evidence="1 2">DSM 21410</strain>
    </source>
</reference>